<dbReference type="Proteomes" id="UP000315377">
    <property type="component" value="Chromosome"/>
</dbReference>
<proteinExistence type="predicted"/>
<dbReference type="AlphaFoldDB" id="A0AAP9DVN5"/>
<dbReference type="EMBL" id="JAMDMM010000035">
    <property type="protein sequence ID" value="MCY9609133.1"/>
    <property type="molecule type" value="Genomic_DNA"/>
</dbReference>
<evidence type="ECO:0000313" key="2">
    <source>
        <dbReference type="EMBL" id="QDM44733.1"/>
    </source>
</evidence>
<gene>
    <name evidence="2" type="ORF">FLT43_15575</name>
    <name evidence="1" type="ORF">M5W83_18475</name>
</gene>
<keyword evidence="4" id="KW-1185">Reference proteome</keyword>
<dbReference type="EMBL" id="CP041405">
    <property type="protein sequence ID" value="QDM44733.1"/>
    <property type="molecule type" value="Genomic_DNA"/>
</dbReference>
<dbReference type="RefSeq" id="WP_087444292.1">
    <property type="nucleotide sequence ID" value="NZ_CABMNB010000045.1"/>
</dbReference>
<dbReference type="Proteomes" id="UP001209276">
    <property type="component" value="Unassembled WGS sequence"/>
</dbReference>
<organism evidence="2 3">
    <name type="scientific">Paenibacillus thiaminolyticus</name>
    <name type="common">Bacillus thiaminolyticus</name>
    <dbReference type="NCBI Taxonomy" id="49283"/>
    <lineage>
        <taxon>Bacteria</taxon>
        <taxon>Bacillati</taxon>
        <taxon>Bacillota</taxon>
        <taxon>Bacilli</taxon>
        <taxon>Bacillales</taxon>
        <taxon>Paenibacillaceae</taxon>
        <taxon>Paenibacillus</taxon>
    </lineage>
</organism>
<evidence type="ECO:0000313" key="1">
    <source>
        <dbReference type="EMBL" id="MCY9609133.1"/>
    </source>
</evidence>
<evidence type="ECO:0000313" key="3">
    <source>
        <dbReference type="Proteomes" id="UP000315377"/>
    </source>
</evidence>
<name>A0AAP9DVN5_PANTH</name>
<accession>A0AAP9DVN5</accession>
<sequence length="172" mass="19663">MQHIVKNLISQEQKNMLKNLKGASFNLLIDEVGEFALSIFIKGHNKDVIIKNIPTEASDGDEYPMLDIELDTMPKPDYCKSYIGKNIVAITVLRDRVTWENNSTDWFVEVDIGIKIICEDEELLLVAHDSLAGLLKLHIIKNVGSVDDFLEDYWSMKTDHLNTLNREEINIC</sequence>
<evidence type="ECO:0000313" key="4">
    <source>
        <dbReference type="Proteomes" id="UP001209276"/>
    </source>
</evidence>
<reference evidence="1 4" key="2">
    <citation type="submission" date="2022-05" db="EMBL/GenBank/DDBJ databases">
        <title>Genome Sequencing of Bee-Associated Microbes.</title>
        <authorList>
            <person name="Dunlap C."/>
        </authorList>
    </citation>
    <scope>NUCLEOTIDE SEQUENCE [LARGE SCALE GENOMIC DNA]</scope>
    <source>
        <strain evidence="1 4">NRRL B-14613</strain>
    </source>
</reference>
<reference evidence="2 3" key="1">
    <citation type="submission" date="2019-07" db="EMBL/GenBank/DDBJ databases">
        <title>Paenibacillus thiaminolyticus NRRL B-4156.</title>
        <authorList>
            <person name="Hehnly C."/>
            <person name="Zhang L."/>
        </authorList>
    </citation>
    <scope>NUCLEOTIDE SEQUENCE [LARGE SCALE GENOMIC DNA]</scope>
    <source>
        <strain evidence="2 3">NRRL B-4156</strain>
    </source>
</reference>
<protein>
    <submittedName>
        <fullName evidence="2">Uncharacterized protein</fullName>
    </submittedName>
</protein>
<dbReference type="GeneID" id="76997383"/>